<dbReference type="RefSeq" id="WP_136874025.1">
    <property type="nucleotide sequence ID" value="NZ_SWBO01000001.1"/>
</dbReference>
<dbReference type="AlphaFoldDB" id="A0A4U1CAC7"/>
<evidence type="ECO:0000313" key="1">
    <source>
        <dbReference type="EMBL" id="TKC03423.1"/>
    </source>
</evidence>
<dbReference type="Gene3D" id="3.40.470.10">
    <property type="entry name" value="Uracil-DNA glycosylase-like domain"/>
    <property type="match status" value="1"/>
</dbReference>
<dbReference type="OrthoDB" id="1432824at2"/>
<accession>A0A4U1CAC7</accession>
<evidence type="ECO:0000313" key="2">
    <source>
        <dbReference type="Proteomes" id="UP000310477"/>
    </source>
</evidence>
<organism evidence="1 2">
    <name type="scientific">Pedobacter cryotolerans</name>
    <dbReference type="NCBI Taxonomy" id="2571270"/>
    <lineage>
        <taxon>Bacteria</taxon>
        <taxon>Pseudomonadati</taxon>
        <taxon>Bacteroidota</taxon>
        <taxon>Sphingobacteriia</taxon>
        <taxon>Sphingobacteriales</taxon>
        <taxon>Sphingobacteriaceae</taxon>
        <taxon>Pedobacter</taxon>
    </lineage>
</organism>
<comment type="caution">
    <text evidence="1">The sequence shown here is derived from an EMBL/GenBank/DDBJ whole genome shotgun (WGS) entry which is preliminary data.</text>
</comment>
<keyword evidence="2" id="KW-1185">Reference proteome</keyword>
<gene>
    <name evidence="1" type="ORF">FA045_02300</name>
</gene>
<evidence type="ECO:0008006" key="3">
    <source>
        <dbReference type="Google" id="ProtNLM"/>
    </source>
</evidence>
<protein>
    <recommendedName>
        <fullName evidence="3">Uracil-DNA glycosylase-like domain-containing protein</fullName>
    </recommendedName>
</protein>
<name>A0A4U1CAC7_9SPHI</name>
<dbReference type="InterPro" id="IPR036895">
    <property type="entry name" value="Uracil-DNA_glycosylase-like_sf"/>
</dbReference>
<sequence length="255" mass="29790">MAIQHKFYQTDFGNGFRTHNAILDTVPYEPEVMIIGTFNPGTENANFADFFYGRNYFWPALKNLINNNRILSKRRMPQRGIPPVLLNPSVSEILDICFKLKLTFSDIVLETMHTGNPQFQLQSNDNVIFNNEQFNLILDKREKGINGLCELNILRQVNWNTQNIIQYLKSNPQIKHVYLTRKPTEIWGNEWELIKNNSTISGRHFTNIFTPSGQGKPVWNSMERLLSHWVRNDNPNFGKLDNEWLLNNGIYPDNF</sequence>
<dbReference type="Proteomes" id="UP000310477">
    <property type="component" value="Unassembled WGS sequence"/>
</dbReference>
<dbReference type="EMBL" id="SWBO01000001">
    <property type="protein sequence ID" value="TKC03423.1"/>
    <property type="molecule type" value="Genomic_DNA"/>
</dbReference>
<reference evidence="1 2" key="1">
    <citation type="submission" date="2019-04" db="EMBL/GenBank/DDBJ databases">
        <title>Pedobacter sp. AR-2-6 sp. nov., isolated from Arctic soil.</title>
        <authorList>
            <person name="Dahal R.H."/>
            <person name="Kim D.-U."/>
        </authorList>
    </citation>
    <scope>NUCLEOTIDE SEQUENCE [LARGE SCALE GENOMIC DNA]</scope>
    <source>
        <strain evidence="1 2">AR-2-6</strain>
    </source>
</reference>
<proteinExistence type="predicted"/>